<dbReference type="EMBL" id="UXEP01000001">
    <property type="protein sequence ID" value="VDC41540.1"/>
    <property type="molecule type" value="Genomic_DNA"/>
</dbReference>
<name>A0A3P5Y2Y4_STRCB</name>
<dbReference type="RefSeq" id="WP_125073601.1">
    <property type="nucleotide sequence ID" value="NZ_CP053792.1"/>
</dbReference>
<evidence type="ECO:0000313" key="1">
    <source>
        <dbReference type="EMBL" id="VDC41540.1"/>
    </source>
</evidence>
<sequence>MSDVTQLKEAVLEKAHQEGKKLLEAATASLEADFEVRRQEGLKRLAAKRQGELHALYQQFQVEQQELKNQERQALLALKHDSIQELFDASLERLEAFSKEEELAFLKQVLSKYPDQPLLVTFGEKTGQKLSSYDCAELRLSFPQISYNQELIPQEAGFLVSLEQVDDNYLYRHLLEAIFKKESSHMIRTIFSEI</sequence>
<dbReference type="AlphaFoldDB" id="A0A3P5Y2Y4"/>
<gene>
    <name evidence="1" type="ORF">FMV2238Y02_00270</name>
</gene>
<evidence type="ECO:0000313" key="2">
    <source>
        <dbReference type="Proteomes" id="UP000280759"/>
    </source>
</evidence>
<protein>
    <recommendedName>
        <fullName evidence="3">V-type sodium ATP synthase subunit E</fullName>
    </recommendedName>
</protein>
<organism evidence="1 2">
    <name type="scientific">Streptococcus canis</name>
    <dbReference type="NCBI Taxonomy" id="1329"/>
    <lineage>
        <taxon>Bacteria</taxon>
        <taxon>Bacillati</taxon>
        <taxon>Bacillota</taxon>
        <taxon>Bacilli</taxon>
        <taxon>Lactobacillales</taxon>
        <taxon>Streptococcaceae</taxon>
        <taxon>Streptococcus</taxon>
    </lineage>
</organism>
<proteinExistence type="predicted"/>
<dbReference type="Proteomes" id="UP000280759">
    <property type="component" value="Unassembled WGS sequence"/>
</dbReference>
<accession>A0A3P5Y2Y4</accession>
<keyword evidence="2" id="KW-1185">Reference proteome</keyword>
<reference evidence="1 2" key="1">
    <citation type="submission" date="2018-10" db="EMBL/GenBank/DDBJ databases">
        <authorList>
            <consortium name="Molecular Microbiology and Infection Unit (UMMI)"/>
            <person name="Machado M."/>
        </authorList>
    </citation>
    <scope>NUCLEOTIDE SEQUENCE [LARGE SCALE GENOMIC DNA]</scope>
    <source>
        <strain evidence="1">FMV2238.02</strain>
    </source>
</reference>
<evidence type="ECO:0008006" key="3">
    <source>
        <dbReference type="Google" id="ProtNLM"/>
    </source>
</evidence>